<keyword evidence="3" id="KW-1185">Reference proteome</keyword>
<feature type="compositionally biased region" description="Basic residues" evidence="1">
    <location>
        <begin position="220"/>
        <end position="236"/>
    </location>
</feature>
<dbReference type="AlphaFoldDB" id="A0A9P7XHL3"/>
<dbReference type="EMBL" id="JAHRHY010000027">
    <property type="protein sequence ID" value="KAG9061007.1"/>
    <property type="molecule type" value="Genomic_DNA"/>
</dbReference>
<reference evidence="2" key="1">
    <citation type="submission" date="2021-06" db="EMBL/GenBank/DDBJ databases">
        <title>Genome Sequence of Mortierella hyaline Strain SCG-10, a Cold-Adapted, Nitrate-Reducing Fungus Isolated from Soil in Minnesota, USA.</title>
        <authorList>
            <person name="Aldossari N."/>
        </authorList>
    </citation>
    <scope>NUCLEOTIDE SEQUENCE</scope>
    <source>
        <strain evidence="2">SCG-10</strain>
    </source>
</reference>
<dbReference type="Proteomes" id="UP000707451">
    <property type="component" value="Unassembled WGS sequence"/>
</dbReference>
<evidence type="ECO:0000256" key="1">
    <source>
        <dbReference type="SAM" id="MobiDB-lite"/>
    </source>
</evidence>
<protein>
    <submittedName>
        <fullName evidence="2">Uncharacterized protein</fullName>
    </submittedName>
</protein>
<evidence type="ECO:0000313" key="3">
    <source>
        <dbReference type="Proteomes" id="UP000707451"/>
    </source>
</evidence>
<gene>
    <name evidence="2" type="ORF">KI688_007837</name>
</gene>
<feature type="compositionally biased region" description="Low complexity" evidence="1">
    <location>
        <begin position="237"/>
        <end position="247"/>
    </location>
</feature>
<name>A0A9P7XHL3_9FUNG</name>
<feature type="compositionally biased region" description="Basic and acidic residues" evidence="1">
    <location>
        <begin position="209"/>
        <end position="219"/>
    </location>
</feature>
<organism evidence="2 3">
    <name type="scientific">Linnemannia hyalina</name>
    <dbReference type="NCBI Taxonomy" id="64524"/>
    <lineage>
        <taxon>Eukaryota</taxon>
        <taxon>Fungi</taxon>
        <taxon>Fungi incertae sedis</taxon>
        <taxon>Mucoromycota</taxon>
        <taxon>Mortierellomycotina</taxon>
        <taxon>Mortierellomycetes</taxon>
        <taxon>Mortierellales</taxon>
        <taxon>Mortierellaceae</taxon>
        <taxon>Linnemannia</taxon>
    </lineage>
</organism>
<sequence>MGGYITPEQQTAINNRTHMDVTFVGEGPTVHNTQPSAPSIVIPAYYDLNPGSRGSSYSSRSASPSLYEYEDDPIRAPCDDSFEPTHIIEDVTQVVREVQYVREGPNVLSQSIFDLSQSIFLPPAPIIPGIPADVTLPRPIIRGGPGFFNSSSRLPDRAHNNFTEYFDNIRTTSALMDMYYEDTQVISDDLNHALESSIIPPETLPTPRVRTDAQRADRRAYRRDRRTRRKERRRAARMAAALATQDA</sequence>
<accession>A0A9P7XHL3</accession>
<evidence type="ECO:0000313" key="2">
    <source>
        <dbReference type="EMBL" id="KAG9061007.1"/>
    </source>
</evidence>
<feature type="region of interest" description="Disordered" evidence="1">
    <location>
        <begin position="199"/>
        <end position="247"/>
    </location>
</feature>
<comment type="caution">
    <text evidence="2">The sequence shown here is derived from an EMBL/GenBank/DDBJ whole genome shotgun (WGS) entry which is preliminary data.</text>
</comment>
<proteinExistence type="predicted"/>